<dbReference type="CDD" id="cd00088">
    <property type="entry name" value="HPT"/>
    <property type="match status" value="1"/>
</dbReference>
<dbReference type="Pfam" id="PF01627">
    <property type="entry name" value="Hpt"/>
    <property type="match status" value="1"/>
</dbReference>
<dbReference type="SMART" id="SM00387">
    <property type="entry name" value="HATPase_c"/>
    <property type="match status" value="1"/>
</dbReference>
<dbReference type="InterPro" id="IPR051315">
    <property type="entry name" value="Bact_Chemotaxis_CheA"/>
</dbReference>
<dbReference type="Gene3D" id="1.20.120.160">
    <property type="entry name" value="HPT domain"/>
    <property type="match status" value="1"/>
</dbReference>
<evidence type="ECO:0000313" key="19">
    <source>
        <dbReference type="Proteomes" id="UP000236311"/>
    </source>
</evidence>
<evidence type="ECO:0000259" key="17">
    <source>
        <dbReference type="PROSITE" id="PS50894"/>
    </source>
</evidence>
<dbReference type="InterPro" id="IPR008207">
    <property type="entry name" value="Sig_transdc_His_kin_Hpt_dom"/>
</dbReference>
<dbReference type="InterPro" id="IPR036641">
    <property type="entry name" value="HPT_dom_sf"/>
</dbReference>
<dbReference type="InterPro" id="IPR036890">
    <property type="entry name" value="HATPase_C_sf"/>
</dbReference>
<reference evidence="18 19" key="1">
    <citation type="submission" date="2018-01" db="EMBL/GenBank/DDBJ databases">
        <authorList>
            <person name="Gaut B.S."/>
            <person name="Morton B.R."/>
            <person name="Clegg M.T."/>
            <person name="Duvall M.R."/>
        </authorList>
    </citation>
    <scope>NUCLEOTIDE SEQUENCE [LARGE SCALE GENOMIC DNA]</scope>
    <source>
        <strain evidence="18">GP69</strain>
    </source>
</reference>
<evidence type="ECO:0000256" key="7">
    <source>
        <dbReference type="ARBA" id="ARBA00022553"/>
    </source>
</evidence>
<evidence type="ECO:0000256" key="11">
    <source>
        <dbReference type="ARBA" id="ARBA00022840"/>
    </source>
</evidence>
<dbReference type="InterPro" id="IPR036061">
    <property type="entry name" value="CheW-like_dom_sf"/>
</dbReference>
<name>A0A2K4ZEZ8_9FIRM</name>
<keyword evidence="9" id="KW-0547">Nucleotide-binding</keyword>
<dbReference type="SUPFAM" id="SSF47226">
    <property type="entry name" value="Histidine-containing phosphotransfer domain, HPT domain"/>
    <property type="match status" value="1"/>
</dbReference>
<evidence type="ECO:0000256" key="5">
    <source>
        <dbReference type="ARBA" id="ARBA00022490"/>
    </source>
</evidence>
<keyword evidence="12" id="KW-0902">Two-component regulatory system</keyword>
<dbReference type="CDD" id="cd16916">
    <property type="entry name" value="HATPase_CheA-like"/>
    <property type="match status" value="1"/>
</dbReference>
<proteinExistence type="predicted"/>
<dbReference type="EMBL" id="OFSM01000008">
    <property type="protein sequence ID" value="SOY29042.1"/>
    <property type="molecule type" value="Genomic_DNA"/>
</dbReference>
<dbReference type="OrthoDB" id="9803176at2"/>
<feature type="domain" description="CheW-like" evidence="16">
    <location>
        <begin position="587"/>
        <end position="718"/>
    </location>
</feature>
<dbReference type="PROSITE" id="PS50851">
    <property type="entry name" value="CHEW"/>
    <property type="match status" value="1"/>
</dbReference>
<dbReference type="RefSeq" id="WP_103239174.1">
    <property type="nucleotide sequence ID" value="NZ_CANRXC010000015.1"/>
</dbReference>
<keyword evidence="6" id="KW-0145">Chemotaxis</keyword>
<comment type="catalytic activity">
    <reaction evidence="1">
        <text>ATP + protein L-histidine = ADP + protein N-phospho-L-histidine.</text>
        <dbReference type="EC" id="2.7.13.3"/>
    </reaction>
</comment>
<dbReference type="GO" id="GO:0005524">
    <property type="term" value="F:ATP binding"/>
    <property type="evidence" value="ECO:0007669"/>
    <property type="project" value="UniProtKB-KW"/>
</dbReference>
<evidence type="ECO:0000256" key="8">
    <source>
        <dbReference type="ARBA" id="ARBA00022679"/>
    </source>
</evidence>
<dbReference type="GO" id="GO:0005737">
    <property type="term" value="C:cytoplasm"/>
    <property type="evidence" value="ECO:0007669"/>
    <property type="project" value="UniProtKB-SubCell"/>
</dbReference>
<dbReference type="GO" id="GO:0006935">
    <property type="term" value="P:chemotaxis"/>
    <property type="evidence" value="ECO:0007669"/>
    <property type="project" value="UniProtKB-KW"/>
</dbReference>
<evidence type="ECO:0000256" key="14">
    <source>
        <dbReference type="PROSITE-ProRule" id="PRU00110"/>
    </source>
</evidence>
<evidence type="ECO:0000256" key="10">
    <source>
        <dbReference type="ARBA" id="ARBA00022777"/>
    </source>
</evidence>
<dbReference type="InterPro" id="IPR004358">
    <property type="entry name" value="Sig_transdc_His_kin-like_C"/>
</dbReference>
<evidence type="ECO:0000256" key="6">
    <source>
        <dbReference type="ARBA" id="ARBA00022500"/>
    </source>
</evidence>
<dbReference type="Pfam" id="PF02895">
    <property type="entry name" value="H-kinase_dim"/>
    <property type="match status" value="1"/>
</dbReference>
<dbReference type="InterPro" id="IPR037006">
    <property type="entry name" value="CheA-like_homodim_sf"/>
</dbReference>
<dbReference type="Proteomes" id="UP000236311">
    <property type="component" value="Unassembled WGS sequence"/>
</dbReference>
<organism evidence="18 19">
    <name type="scientific">Acetatifactor muris</name>
    <dbReference type="NCBI Taxonomy" id="879566"/>
    <lineage>
        <taxon>Bacteria</taxon>
        <taxon>Bacillati</taxon>
        <taxon>Bacillota</taxon>
        <taxon>Clostridia</taxon>
        <taxon>Lachnospirales</taxon>
        <taxon>Lachnospiraceae</taxon>
        <taxon>Acetatifactor</taxon>
    </lineage>
</organism>
<evidence type="ECO:0000313" key="18">
    <source>
        <dbReference type="EMBL" id="SOY29042.1"/>
    </source>
</evidence>
<evidence type="ECO:0000259" key="16">
    <source>
        <dbReference type="PROSITE" id="PS50851"/>
    </source>
</evidence>
<dbReference type="InterPro" id="IPR003594">
    <property type="entry name" value="HATPase_dom"/>
</dbReference>
<gene>
    <name evidence="18" type="primary">cheA</name>
    <name evidence="18" type="ORF">AMURIS_01757</name>
</gene>
<evidence type="ECO:0000256" key="2">
    <source>
        <dbReference type="ARBA" id="ARBA00004496"/>
    </source>
</evidence>
<feature type="modified residue" description="Phosphohistidine" evidence="14">
    <location>
        <position position="51"/>
    </location>
</feature>
<dbReference type="Pfam" id="PF07194">
    <property type="entry name" value="P2"/>
    <property type="match status" value="1"/>
</dbReference>
<dbReference type="InterPro" id="IPR005467">
    <property type="entry name" value="His_kinase_dom"/>
</dbReference>
<dbReference type="SMART" id="SM00073">
    <property type="entry name" value="HPT"/>
    <property type="match status" value="1"/>
</dbReference>
<sequence length="718" mass="79938">MAEDFNTESMLDMYLFENGQLLEQLQETVLEQKDADCFDEDSINEIFRTMHTIKGSSGIMMFDNITAVSHKLEDIFFYLRESHPDNVPHVELVEHVLEVEDFISNEMEKIRNGDPVDGDASNIIADLDKFLNMIKNGGEAEAAAENVHEEPKHFYIAPVATSASRFYKIFITFFPETEMSNVHAYKAVYALKEIAEDILYSPEDILTDEKSSEKILKDGFRILLQAQCSEEEVREIIGVGYDIEKVEVYECDANQFLLGFDFGDQAPAPQIDLESSVEVIEARQEEAEKGKAEADAKSPEKPKIIPGDFVIQSKEPGKQKKLAKDKPKGEKASFISVNVSKMDQLMDLIGELVISESVVLQSSDLKVPGLNLDNFNKAAAQLASISTDLQNVIMSMRMVPLTNTFQKMNRIVFDVSRKLGKDIEFVMVGETTEVDKNIIEHISDPLMHLVRNAVDHGIETNEERAESGKPDKGKVTLSARTEAGKVWISVEDNGTGLDREKILAKARKQGILDDSKPDSAYTDKEVYQFITLPGFSTNEQVTEYSGRGVGMDVVVQNIQAIGGALEIESTPGSGSVMSLKIPLTLAIIDGIVMEVGNSSFVMETGVIKQFIRVKEDMMIHEPNGDEFVMIRGDCFPVIRLGRWYGLEEYQESVEDGVMLILEVEDRKICLLVDKLIGEQEIVVKPIPSYIKKVRGLSGCTQLGDGSIALILDAPGLVE</sequence>
<dbReference type="PANTHER" id="PTHR43395:SF10">
    <property type="entry name" value="CHEMOTAXIS PROTEIN CHEA"/>
    <property type="match status" value="1"/>
</dbReference>
<dbReference type="SUPFAM" id="SSF50341">
    <property type="entry name" value="CheW-like"/>
    <property type="match status" value="1"/>
</dbReference>
<dbReference type="SMART" id="SM00260">
    <property type="entry name" value="CheW"/>
    <property type="match status" value="1"/>
</dbReference>
<comment type="function">
    <text evidence="13">Involved in the transmission of sensory signals from the chemoreceptors to the flagellar motors. CheA is autophosphorylated; it can transfer its phosphate group to either CheB or CheY.</text>
</comment>
<evidence type="ECO:0000256" key="4">
    <source>
        <dbReference type="ARBA" id="ARBA00021495"/>
    </source>
</evidence>
<evidence type="ECO:0000256" key="9">
    <source>
        <dbReference type="ARBA" id="ARBA00022741"/>
    </source>
</evidence>
<dbReference type="InterPro" id="IPR035891">
    <property type="entry name" value="CheY-binding_CheA"/>
</dbReference>
<protein>
    <recommendedName>
        <fullName evidence="4">Chemotaxis protein CheA</fullName>
        <ecNumber evidence="3">2.7.13.3</ecNumber>
    </recommendedName>
</protein>
<keyword evidence="10" id="KW-0418">Kinase</keyword>
<dbReference type="Gene3D" id="1.10.287.560">
    <property type="entry name" value="Histidine kinase CheA-like, homodimeric domain"/>
    <property type="match status" value="1"/>
</dbReference>
<comment type="subcellular location">
    <subcellularLocation>
        <location evidence="2">Cytoplasm</location>
    </subcellularLocation>
</comment>
<evidence type="ECO:0000256" key="13">
    <source>
        <dbReference type="ARBA" id="ARBA00035100"/>
    </source>
</evidence>
<dbReference type="SMART" id="SM01231">
    <property type="entry name" value="H-kinase_dim"/>
    <property type="match status" value="1"/>
</dbReference>
<evidence type="ECO:0000256" key="1">
    <source>
        <dbReference type="ARBA" id="ARBA00000085"/>
    </source>
</evidence>
<dbReference type="PROSITE" id="PS50894">
    <property type="entry name" value="HPT"/>
    <property type="match status" value="1"/>
</dbReference>
<dbReference type="EC" id="2.7.13.3" evidence="3"/>
<dbReference type="CDD" id="cd00731">
    <property type="entry name" value="CheA_reg"/>
    <property type="match status" value="1"/>
</dbReference>
<dbReference type="InterPro" id="IPR010808">
    <property type="entry name" value="CheA_P2-bd"/>
</dbReference>
<dbReference type="Gene3D" id="2.30.30.40">
    <property type="entry name" value="SH3 Domains"/>
    <property type="match status" value="1"/>
</dbReference>
<dbReference type="GO" id="GO:0000155">
    <property type="term" value="F:phosphorelay sensor kinase activity"/>
    <property type="evidence" value="ECO:0007669"/>
    <property type="project" value="InterPro"/>
</dbReference>
<keyword evidence="7 14" id="KW-0597">Phosphoprotein</keyword>
<dbReference type="InterPro" id="IPR004105">
    <property type="entry name" value="CheA-like_dim"/>
</dbReference>
<feature type="domain" description="HPt" evidence="17">
    <location>
        <begin position="3"/>
        <end position="110"/>
    </location>
</feature>
<dbReference type="SUPFAM" id="SSF55052">
    <property type="entry name" value="CheY-binding domain of CheA"/>
    <property type="match status" value="1"/>
</dbReference>
<dbReference type="PROSITE" id="PS50109">
    <property type="entry name" value="HIS_KIN"/>
    <property type="match status" value="1"/>
</dbReference>
<keyword evidence="5" id="KW-0963">Cytoplasm</keyword>
<keyword evidence="19" id="KW-1185">Reference proteome</keyword>
<accession>A0A2K4ZEZ8</accession>
<dbReference type="Pfam" id="PF01584">
    <property type="entry name" value="CheW"/>
    <property type="match status" value="1"/>
</dbReference>
<dbReference type="AlphaFoldDB" id="A0A2K4ZEZ8"/>
<dbReference type="InterPro" id="IPR002545">
    <property type="entry name" value="CheW-lke_dom"/>
</dbReference>
<feature type="domain" description="Histidine kinase" evidence="15">
    <location>
        <begin position="381"/>
        <end position="585"/>
    </location>
</feature>
<dbReference type="FunFam" id="3.30.565.10:FF:000016">
    <property type="entry name" value="Chemotaxis protein CheA, putative"/>
    <property type="match status" value="1"/>
</dbReference>
<dbReference type="PRINTS" id="PR00344">
    <property type="entry name" value="BCTRLSENSOR"/>
</dbReference>
<evidence type="ECO:0000256" key="3">
    <source>
        <dbReference type="ARBA" id="ARBA00012438"/>
    </source>
</evidence>
<dbReference type="Gene3D" id="3.30.565.10">
    <property type="entry name" value="Histidine kinase-like ATPase, C-terminal domain"/>
    <property type="match status" value="1"/>
</dbReference>
<dbReference type="PANTHER" id="PTHR43395">
    <property type="entry name" value="SENSOR HISTIDINE KINASE CHEA"/>
    <property type="match status" value="1"/>
</dbReference>
<dbReference type="InterPro" id="IPR036097">
    <property type="entry name" value="HisK_dim/P_sf"/>
</dbReference>
<evidence type="ECO:0000256" key="12">
    <source>
        <dbReference type="ARBA" id="ARBA00023012"/>
    </source>
</evidence>
<evidence type="ECO:0000259" key="15">
    <source>
        <dbReference type="PROSITE" id="PS50109"/>
    </source>
</evidence>
<keyword evidence="11" id="KW-0067">ATP-binding</keyword>
<keyword evidence="8 18" id="KW-0808">Transferase</keyword>
<dbReference type="Pfam" id="PF02518">
    <property type="entry name" value="HATPase_c"/>
    <property type="match status" value="1"/>
</dbReference>
<dbReference type="SUPFAM" id="SSF47384">
    <property type="entry name" value="Homodimeric domain of signal transducing histidine kinase"/>
    <property type="match status" value="1"/>
</dbReference>
<dbReference type="SUPFAM" id="SSF55874">
    <property type="entry name" value="ATPase domain of HSP90 chaperone/DNA topoisomerase II/histidine kinase"/>
    <property type="match status" value="1"/>
</dbReference>